<proteinExistence type="predicted"/>
<evidence type="ECO:0000256" key="1">
    <source>
        <dbReference type="SAM" id="SignalP"/>
    </source>
</evidence>
<sequence>MIVWQQIRTWYALLLRIRVILLSSHLALENGNRTSSSLNCHQNEFI</sequence>
<reference evidence="2 3" key="1">
    <citation type="submission" date="2018-11" db="EMBL/GenBank/DDBJ databases">
        <authorList>
            <consortium name="Pathogen Informatics"/>
        </authorList>
    </citation>
    <scope>NUCLEOTIDE SEQUENCE [LARGE SCALE GENOMIC DNA]</scope>
</reference>
<evidence type="ECO:0000313" key="3">
    <source>
        <dbReference type="Proteomes" id="UP000271889"/>
    </source>
</evidence>
<evidence type="ECO:0000313" key="2">
    <source>
        <dbReference type="EMBL" id="VDK53914.1"/>
    </source>
</evidence>
<protein>
    <submittedName>
        <fullName evidence="2">Uncharacterized protein</fullName>
    </submittedName>
</protein>
<dbReference type="AlphaFoldDB" id="A0A3P6SEH0"/>
<name>A0A3P6SEH0_CYLGO</name>
<feature type="chain" id="PRO_5017963274" evidence="1">
    <location>
        <begin position="23"/>
        <end position="46"/>
    </location>
</feature>
<accession>A0A3P6SEH0</accession>
<gene>
    <name evidence="2" type="ORF">CGOC_LOCUS2831</name>
</gene>
<dbReference type="EMBL" id="UYRV01006701">
    <property type="protein sequence ID" value="VDK53914.1"/>
    <property type="molecule type" value="Genomic_DNA"/>
</dbReference>
<organism evidence="2 3">
    <name type="scientific">Cylicostephanus goldi</name>
    <name type="common">Nematode worm</name>
    <dbReference type="NCBI Taxonomy" id="71465"/>
    <lineage>
        <taxon>Eukaryota</taxon>
        <taxon>Metazoa</taxon>
        <taxon>Ecdysozoa</taxon>
        <taxon>Nematoda</taxon>
        <taxon>Chromadorea</taxon>
        <taxon>Rhabditida</taxon>
        <taxon>Rhabditina</taxon>
        <taxon>Rhabditomorpha</taxon>
        <taxon>Strongyloidea</taxon>
        <taxon>Strongylidae</taxon>
        <taxon>Cylicostephanus</taxon>
    </lineage>
</organism>
<keyword evidence="1" id="KW-0732">Signal</keyword>
<keyword evidence="3" id="KW-1185">Reference proteome</keyword>
<dbReference type="Proteomes" id="UP000271889">
    <property type="component" value="Unassembled WGS sequence"/>
</dbReference>
<feature type="signal peptide" evidence="1">
    <location>
        <begin position="1"/>
        <end position="22"/>
    </location>
</feature>